<dbReference type="GO" id="GO:0003677">
    <property type="term" value="F:DNA binding"/>
    <property type="evidence" value="ECO:0007669"/>
    <property type="project" value="InterPro"/>
</dbReference>
<evidence type="ECO:0000259" key="2">
    <source>
        <dbReference type="Pfam" id="PF02371"/>
    </source>
</evidence>
<organism evidence="3 4">
    <name type="scientific">Aliiruegeria lutimaris</name>
    <dbReference type="NCBI Taxonomy" id="571298"/>
    <lineage>
        <taxon>Bacteria</taxon>
        <taxon>Pseudomonadati</taxon>
        <taxon>Pseudomonadota</taxon>
        <taxon>Alphaproteobacteria</taxon>
        <taxon>Rhodobacterales</taxon>
        <taxon>Roseobacteraceae</taxon>
        <taxon>Aliiruegeria</taxon>
    </lineage>
</organism>
<dbReference type="EMBL" id="FNEK01000162">
    <property type="protein sequence ID" value="SDM07323.1"/>
    <property type="molecule type" value="Genomic_DNA"/>
</dbReference>
<keyword evidence="4" id="KW-1185">Reference proteome</keyword>
<dbReference type="InterPro" id="IPR003346">
    <property type="entry name" value="Transposase_20"/>
</dbReference>
<name>A0A1G9Q8R8_9RHOB</name>
<gene>
    <name evidence="3" type="ORF">SAMN04488026_11622</name>
</gene>
<proteinExistence type="predicted"/>
<dbReference type="STRING" id="571298.SAMN04488026_11622"/>
<evidence type="ECO:0000313" key="4">
    <source>
        <dbReference type="Proteomes" id="UP000199382"/>
    </source>
</evidence>
<dbReference type="Pfam" id="PF02371">
    <property type="entry name" value="Transposase_20"/>
    <property type="match status" value="1"/>
</dbReference>
<dbReference type="Proteomes" id="UP000199382">
    <property type="component" value="Unassembled WGS sequence"/>
</dbReference>
<dbReference type="PANTHER" id="PTHR33055:SF3">
    <property type="entry name" value="PUTATIVE TRANSPOSASE FOR IS117-RELATED"/>
    <property type="match status" value="1"/>
</dbReference>
<dbReference type="PANTHER" id="PTHR33055">
    <property type="entry name" value="TRANSPOSASE FOR INSERTION SEQUENCE ELEMENT IS1111A"/>
    <property type="match status" value="1"/>
</dbReference>
<dbReference type="AlphaFoldDB" id="A0A1G9Q8R8"/>
<dbReference type="RefSeq" id="WP_093165152.1">
    <property type="nucleotide sequence ID" value="NZ_FNEK01000162.1"/>
</dbReference>
<evidence type="ECO:0000259" key="1">
    <source>
        <dbReference type="Pfam" id="PF01548"/>
    </source>
</evidence>
<dbReference type="InterPro" id="IPR047650">
    <property type="entry name" value="Transpos_IS110"/>
</dbReference>
<reference evidence="3 4" key="1">
    <citation type="submission" date="2016-10" db="EMBL/GenBank/DDBJ databases">
        <authorList>
            <person name="de Groot N.N."/>
        </authorList>
    </citation>
    <scope>NUCLEOTIDE SEQUENCE [LARGE SCALE GENOMIC DNA]</scope>
    <source>
        <strain evidence="3 4">DSM 25294</strain>
    </source>
</reference>
<dbReference type="OrthoDB" id="8261795at2"/>
<accession>A0A1G9Q8R8</accession>
<dbReference type="GO" id="GO:0004803">
    <property type="term" value="F:transposase activity"/>
    <property type="evidence" value="ECO:0007669"/>
    <property type="project" value="InterPro"/>
</dbReference>
<dbReference type="InterPro" id="IPR002525">
    <property type="entry name" value="Transp_IS110-like_N"/>
</dbReference>
<feature type="domain" description="Transposase IS110-like N-terminal" evidence="1">
    <location>
        <begin position="7"/>
        <end position="146"/>
    </location>
</feature>
<evidence type="ECO:0000313" key="3">
    <source>
        <dbReference type="EMBL" id="SDM07323.1"/>
    </source>
</evidence>
<feature type="domain" description="Transposase IS116/IS110/IS902 C-terminal" evidence="2">
    <location>
        <begin position="209"/>
        <end position="289"/>
    </location>
</feature>
<protein>
    <submittedName>
        <fullName evidence="3">Transposase</fullName>
    </submittedName>
</protein>
<sequence length="337" mass="37140">MNEITTIGVDLAKSVFQLHGVSSEGNVVLRRQLRHSQMLEFFQTMPGCLVGMEACASAHNWARALAELGHEVRLMQPSYVKGYVKRGKTDQADAEAICEAVTRPSMRFVPTKSEATQGRLVIHKAREFQERQRTQIVNAIRAHLGEFGIVIPKGIHKIDRLIAACDEAKLPVPARKALNLLAGQLTDTQKQIEDLTSEVPRNAVTDEAARRLQTIPGIGPISADALVAALPDISDFRSGRDLSAWIGLTPKPHSSGGKERPGRISKMGNSYLRRLLYLGAMAQVSARRRGKPGNNWLWGIIQRKKPKQAAIALANRMSRTVYALLRDGTEFQVAQAT</sequence>
<dbReference type="GO" id="GO:0006313">
    <property type="term" value="P:DNA transposition"/>
    <property type="evidence" value="ECO:0007669"/>
    <property type="project" value="InterPro"/>
</dbReference>
<dbReference type="Pfam" id="PF01548">
    <property type="entry name" value="DEDD_Tnp_IS110"/>
    <property type="match status" value="1"/>
</dbReference>
<dbReference type="NCBIfam" id="NF033542">
    <property type="entry name" value="transpos_IS110"/>
    <property type="match status" value="1"/>
</dbReference>